<protein>
    <submittedName>
        <fullName evidence="2">Uncharacterized protein</fullName>
    </submittedName>
</protein>
<evidence type="ECO:0000313" key="2">
    <source>
        <dbReference type="EMBL" id="CAH1099255.1"/>
    </source>
</evidence>
<accession>A0A9P0CH73</accession>
<keyword evidence="3" id="KW-1185">Reference proteome</keyword>
<dbReference type="OrthoDB" id="10563736at2759"/>
<feature type="region of interest" description="Disordered" evidence="1">
    <location>
        <begin position="53"/>
        <end position="109"/>
    </location>
</feature>
<gene>
    <name evidence="2" type="ORF">PSYICH_LOCUS410</name>
</gene>
<dbReference type="EMBL" id="OV651813">
    <property type="protein sequence ID" value="CAH1099255.1"/>
    <property type="molecule type" value="Genomic_DNA"/>
</dbReference>
<dbReference type="Proteomes" id="UP001153636">
    <property type="component" value="Chromosome 1"/>
</dbReference>
<dbReference type="AlphaFoldDB" id="A0A9P0CH73"/>
<evidence type="ECO:0000256" key="1">
    <source>
        <dbReference type="SAM" id="MobiDB-lite"/>
    </source>
</evidence>
<evidence type="ECO:0000313" key="3">
    <source>
        <dbReference type="Proteomes" id="UP001153636"/>
    </source>
</evidence>
<feature type="compositionally biased region" description="Low complexity" evidence="1">
    <location>
        <begin position="67"/>
        <end position="97"/>
    </location>
</feature>
<organism evidence="2 3">
    <name type="scientific">Psylliodes chrysocephalus</name>
    <dbReference type="NCBI Taxonomy" id="3402493"/>
    <lineage>
        <taxon>Eukaryota</taxon>
        <taxon>Metazoa</taxon>
        <taxon>Ecdysozoa</taxon>
        <taxon>Arthropoda</taxon>
        <taxon>Hexapoda</taxon>
        <taxon>Insecta</taxon>
        <taxon>Pterygota</taxon>
        <taxon>Neoptera</taxon>
        <taxon>Endopterygota</taxon>
        <taxon>Coleoptera</taxon>
        <taxon>Polyphaga</taxon>
        <taxon>Cucujiformia</taxon>
        <taxon>Chrysomeloidea</taxon>
        <taxon>Chrysomelidae</taxon>
        <taxon>Galerucinae</taxon>
        <taxon>Alticini</taxon>
        <taxon>Psylliodes</taxon>
    </lineage>
</organism>
<sequence>MDFLKGFFGIWRNFLVIAGQSPSDRTLFAAGPELTDEQILKCLETCDSEFSGDDLDSDPLYEVPKRSSSLSSNSESDLSEQNVSCPSTSSSSFLSQSNQIRRSRGFGRGRGTRGPIRCLLTTCEERPVKQFQAIETDLSEVDKHDLSTDPQYLSCAIKNGTCPEELSKKIQEN</sequence>
<reference evidence="2" key="1">
    <citation type="submission" date="2022-01" db="EMBL/GenBank/DDBJ databases">
        <authorList>
            <person name="King R."/>
        </authorList>
    </citation>
    <scope>NUCLEOTIDE SEQUENCE</scope>
</reference>
<name>A0A9P0CH73_9CUCU</name>
<proteinExistence type="predicted"/>